<evidence type="ECO:0000256" key="2">
    <source>
        <dbReference type="ARBA" id="ARBA00023002"/>
    </source>
</evidence>
<evidence type="ECO:0000256" key="3">
    <source>
        <dbReference type="ARBA" id="ARBA00043088"/>
    </source>
</evidence>
<dbReference type="SUPFAM" id="SSF50129">
    <property type="entry name" value="GroES-like"/>
    <property type="match status" value="1"/>
</dbReference>
<dbReference type="GO" id="GO:0070402">
    <property type="term" value="F:NADPH binding"/>
    <property type="evidence" value="ECO:0007669"/>
    <property type="project" value="TreeGrafter"/>
</dbReference>
<dbReference type="SMART" id="SM00829">
    <property type="entry name" value="PKS_ER"/>
    <property type="match status" value="1"/>
</dbReference>
<dbReference type="InterPro" id="IPR002364">
    <property type="entry name" value="Quin_OxRdtase/zeta-crystal_CS"/>
</dbReference>
<dbReference type="SUPFAM" id="SSF51735">
    <property type="entry name" value="NAD(P)-binding Rossmann-fold domains"/>
    <property type="match status" value="1"/>
</dbReference>
<dbReference type="PROSITE" id="PS01162">
    <property type="entry name" value="QOR_ZETA_CRYSTAL"/>
    <property type="match status" value="1"/>
</dbReference>
<dbReference type="InterPro" id="IPR047618">
    <property type="entry name" value="QOR-like"/>
</dbReference>
<evidence type="ECO:0000259" key="5">
    <source>
        <dbReference type="SMART" id="SM00829"/>
    </source>
</evidence>
<evidence type="ECO:0000313" key="6">
    <source>
        <dbReference type="EMBL" id="OAL37639.1"/>
    </source>
</evidence>
<dbReference type="InterPro" id="IPR036291">
    <property type="entry name" value="NAD(P)-bd_dom_sf"/>
</dbReference>
<protein>
    <recommendedName>
        <fullName evidence="4">Probable quinone oxidoreductase</fullName>
    </recommendedName>
    <alternativeName>
        <fullName evidence="3">NADPH:quinone reductase</fullName>
    </alternativeName>
</protein>
<dbReference type="GO" id="GO:0005829">
    <property type="term" value="C:cytosol"/>
    <property type="evidence" value="ECO:0007669"/>
    <property type="project" value="TreeGrafter"/>
</dbReference>
<dbReference type="Gene3D" id="3.40.50.720">
    <property type="entry name" value="NAD(P)-binding Rossmann-like Domain"/>
    <property type="match status" value="1"/>
</dbReference>
<dbReference type="InterPro" id="IPR013154">
    <property type="entry name" value="ADH-like_N"/>
</dbReference>
<dbReference type="PANTHER" id="PTHR48106">
    <property type="entry name" value="QUINONE OXIDOREDUCTASE PIG3-RELATED"/>
    <property type="match status" value="1"/>
</dbReference>
<dbReference type="GO" id="GO:0008270">
    <property type="term" value="F:zinc ion binding"/>
    <property type="evidence" value="ECO:0007669"/>
    <property type="project" value="InterPro"/>
</dbReference>
<dbReference type="EMBL" id="LVCJ01000014">
    <property type="protein sequence ID" value="OAL37639.1"/>
    <property type="molecule type" value="Genomic_DNA"/>
</dbReference>
<dbReference type="Pfam" id="PF08240">
    <property type="entry name" value="ADH_N"/>
    <property type="match status" value="1"/>
</dbReference>
<evidence type="ECO:0000256" key="1">
    <source>
        <dbReference type="ARBA" id="ARBA00022857"/>
    </source>
</evidence>
<evidence type="ECO:0000256" key="4">
    <source>
        <dbReference type="ARBA" id="ARBA00070796"/>
    </source>
</evidence>
<name>A0A178D686_9EURO</name>
<keyword evidence="7" id="KW-1185">Reference proteome</keyword>
<dbReference type="InterPro" id="IPR013149">
    <property type="entry name" value="ADH-like_C"/>
</dbReference>
<dbReference type="InterPro" id="IPR011032">
    <property type="entry name" value="GroES-like_sf"/>
</dbReference>
<organism evidence="6 7">
    <name type="scientific">Fonsecaea nubica</name>
    <dbReference type="NCBI Taxonomy" id="856822"/>
    <lineage>
        <taxon>Eukaryota</taxon>
        <taxon>Fungi</taxon>
        <taxon>Dikarya</taxon>
        <taxon>Ascomycota</taxon>
        <taxon>Pezizomycotina</taxon>
        <taxon>Eurotiomycetes</taxon>
        <taxon>Chaetothyriomycetidae</taxon>
        <taxon>Chaetothyriales</taxon>
        <taxon>Herpotrichiellaceae</taxon>
        <taxon>Fonsecaea</taxon>
    </lineage>
</organism>
<comment type="caution">
    <text evidence="6">The sequence shown here is derived from an EMBL/GenBank/DDBJ whole genome shotgun (WGS) entry which is preliminary data.</text>
</comment>
<keyword evidence="1" id="KW-0521">NADP</keyword>
<dbReference type="Pfam" id="PF00107">
    <property type="entry name" value="ADH_zinc_N"/>
    <property type="match status" value="1"/>
</dbReference>
<feature type="domain" description="Enoyl reductase (ER)" evidence="5">
    <location>
        <begin position="20"/>
        <end position="374"/>
    </location>
</feature>
<reference evidence="6 7" key="1">
    <citation type="submission" date="2016-03" db="EMBL/GenBank/DDBJ databases">
        <title>The draft genome sequence of Fonsecaea nubica causative agent of cutaneous subcutaneous infection in human host.</title>
        <authorList>
            <person name="Costa F."/>
            <person name="Sybren D.H."/>
            <person name="Raittz R.T."/>
            <person name="Weiss V.A."/>
            <person name="Leao A.C."/>
            <person name="Gomes R."/>
            <person name="De Souza E.M."/>
            <person name="Pedrosa F.O."/>
            <person name="Steffens M.B."/>
            <person name="Bombassaro A."/>
            <person name="Tadra-Sfeir M.Z."/>
            <person name="Moreno L.F."/>
            <person name="Najafzadeh M.J."/>
            <person name="Felipe M.S."/>
            <person name="Teixeira M."/>
            <person name="Sun J."/>
            <person name="Xi L."/>
            <person name="Castro M.A."/>
            <person name="Vicente V.A."/>
        </authorList>
    </citation>
    <scope>NUCLEOTIDE SEQUENCE [LARGE SCALE GENOMIC DNA]</scope>
    <source>
        <strain evidence="6 7">CBS 269.64</strain>
    </source>
</reference>
<keyword evidence="2" id="KW-0560">Oxidoreductase</keyword>
<dbReference type="RefSeq" id="XP_022502651.1">
    <property type="nucleotide sequence ID" value="XM_022641449.1"/>
</dbReference>
<dbReference type="InterPro" id="IPR020843">
    <property type="entry name" value="ER"/>
</dbReference>
<accession>A0A178D686</accession>
<evidence type="ECO:0000313" key="7">
    <source>
        <dbReference type="Proteomes" id="UP000185904"/>
    </source>
</evidence>
<dbReference type="PANTHER" id="PTHR48106:SF13">
    <property type="entry name" value="QUINONE OXIDOREDUCTASE-RELATED"/>
    <property type="match status" value="1"/>
</dbReference>
<dbReference type="Proteomes" id="UP000185904">
    <property type="component" value="Unassembled WGS sequence"/>
</dbReference>
<dbReference type="GO" id="GO:0035925">
    <property type="term" value="F:mRNA 3'-UTR AU-rich region binding"/>
    <property type="evidence" value="ECO:0007669"/>
    <property type="project" value="TreeGrafter"/>
</dbReference>
<dbReference type="AlphaFoldDB" id="A0A178D686"/>
<dbReference type="OrthoDB" id="4158087at2759"/>
<dbReference type="CDD" id="cd05286">
    <property type="entry name" value="QOR2"/>
    <property type="match status" value="1"/>
</dbReference>
<dbReference type="GO" id="GO:0003960">
    <property type="term" value="F:quinone reductase (NADPH) activity"/>
    <property type="evidence" value="ECO:0007669"/>
    <property type="project" value="InterPro"/>
</dbReference>
<gene>
    <name evidence="6" type="ORF">AYO20_03146</name>
</gene>
<dbReference type="FunFam" id="3.40.50.720:FF:000053">
    <property type="entry name" value="Quinone oxidoreductase 1"/>
    <property type="match status" value="1"/>
</dbReference>
<dbReference type="Gene3D" id="3.90.180.10">
    <property type="entry name" value="Medium-chain alcohol dehydrogenases, catalytic domain"/>
    <property type="match status" value="1"/>
</dbReference>
<proteinExistence type="predicted"/>
<sequence length="791" mass="86299">MSSSATIPETMKAVVTEKTGGPDVLRFTTDQPVPTPKENEVLVKNHLVGVNYIDIYFRTGLYPAPKPEIGGREAVGEIVAVGSGATKYGLKAGDRVVWLGVSAYAEYSAVAEDKVIKVPSGVSDEDAVAGMLQGLTVVGLVEEAYKVKRGDTVLVHAAAGGVGLILVQVLKRIGARVVATAGGEEKCKWAKDAGADVVIDYRKPGVDWVKEVTTATNGELCEAVYDGVGKDTFDGSLEVTKRKGTLVSFGNASGAVPPFAISRLSAKNNKLVRPSLFNYLTTREEFEQTCRDWFALLEGPKKVNVKIHKIYPLEEVAKAQSSTAMPVTFINRNIGNFDHTPELAAINAHHARIKHEKRRQAIRDAARRQNTLLLSYFDASEASATPLSGQIGGLRDDPFWTLPVENTCDAMSGFDYHFQVLCPLALSLGNYNPAQHQIMRTHVLQTPMYCSSMIALNLTMQRLHMDSTTRLSRAVIYHLNNTVVQLRDALQDPATCTSDIVLATIFPMASVYRMLNDHAAFNAHVQGVRRIVELRGGLDSLGWSGFLKISAVGMFESAAVLRRQQTQRSQDEAQGLKLASDSVAEYPSQPLPRALQVKISKLPAGLACLALQRRLSLQCINFLQLFCEWLADNSVTPGPHDSMTELGHDILAVSGLGATERMLAVAIQAYVNWLERTVRRWSNYAAEHSVEMQISMLARDVGLDGTCDEDALAWACLLVRDTTSPGSASWGWATEYLAKMDLGAEREAYLDRRFFSRPATAASPVTFGHIAHMSSEALRGCAGDAILMENR</sequence>
<dbReference type="GeneID" id="34586568"/>